<dbReference type="STRING" id="502025.Hoch_1674"/>
<name>D0LWX7_HALO1</name>
<protein>
    <submittedName>
        <fullName evidence="2">MazG nucleotide pyrophosphohydrolase</fullName>
    </submittedName>
</protein>
<evidence type="ECO:0000313" key="3">
    <source>
        <dbReference type="Proteomes" id="UP000001880"/>
    </source>
</evidence>
<organism evidence="2 3">
    <name type="scientific">Haliangium ochraceum (strain DSM 14365 / JCM 11303 / SMP-2)</name>
    <dbReference type="NCBI Taxonomy" id="502025"/>
    <lineage>
        <taxon>Bacteria</taxon>
        <taxon>Pseudomonadati</taxon>
        <taxon>Myxococcota</taxon>
        <taxon>Polyangia</taxon>
        <taxon>Haliangiales</taxon>
        <taxon>Kofleriaceae</taxon>
        <taxon>Haliangium</taxon>
    </lineage>
</organism>
<dbReference type="EMBL" id="CP001804">
    <property type="protein sequence ID" value="ACY14224.1"/>
    <property type="molecule type" value="Genomic_DNA"/>
</dbReference>
<accession>D0LWX7</accession>
<sequence length="252" mass="28088">MSSEQISGTVTICGSFRKHFEGILAVIEEFESHGIKVLSPKASPIVNPGEEFAVLRADGDADPKTLEQRHLDAISASDAVYFYNPDGYLGASATMELGFALAQDKPVYAKERPTDFTLKLFAEQVATPAEVAAGLRERGPQNRMQTISPRSSLHALQHYVHQVVVDRGFDDESPRDIMLLMVEEVGELAKALRKYIGLKIDADKADRYNTLQDELADVFIYLLDLASGCDIDLYEAFFAKESKNHKRFWKQA</sequence>
<dbReference type="InterPro" id="IPR004518">
    <property type="entry name" value="MazG-like_dom"/>
</dbReference>
<dbReference type="Gene3D" id="3.40.50.450">
    <property type="match status" value="1"/>
</dbReference>
<dbReference type="RefSeq" id="WP_012826832.1">
    <property type="nucleotide sequence ID" value="NC_013440.1"/>
</dbReference>
<dbReference type="OrthoDB" id="9791898at2"/>
<proteinExistence type="predicted"/>
<evidence type="ECO:0000259" key="1">
    <source>
        <dbReference type="Pfam" id="PF03819"/>
    </source>
</evidence>
<dbReference type="HOGENOM" id="CLU_084125_0_0_7"/>
<dbReference type="CDD" id="cd11535">
    <property type="entry name" value="NTP-PPase_SsMazG"/>
    <property type="match status" value="1"/>
</dbReference>
<evidence type="ECO:0000313" key="2">
    <source>
        <dbReference type="EMBL" id="ACY14224.1"/>
    </source>
</evidence>
<dbReference type="Gene3D" id="1.10.287.1080">
    <property type="entry name" value="MazG-like"/>
    <property type="match status" value="1"/>
</dbReference>
<dbReference type="SUPFAM" id="SSF101386">
    <property type="entry name" value="all-alpha NTP pyrophosphatases"/>
    <property type="match status" value="1"/>
</dbReference>
<dbReference type="KEGG" id="hoh:Hoch_1674"/>
<dbReference type="Pfam" id="PF03819">
    <property type="entry name" value="MazG"/>
    <property type="match status" value="1"/>
</dbReference>
<dbReference type="PANTHER" id="PTHR42702:SF1">
    <property type="entry name" value="REGULATORY PROTEIN FOR BETA-LACTAMASE"/>
    <property type="match status" value="1"/>
</dbReference>
<feature type="domain" description="NTP pyrophosphohydrolase MazG-like" evidence="1">
    <location>
        <begin position="173"/>
        <end position="246"/>
    </location>
</feature>
<dbReference type="PANTHER" id="PTHR42702">
    <property type="entry name" value="NUCLEOTIDE PYROPHOSPHOHYDROLASE"/>
    <property type="match status" value="1"/>
</dbReference>
<dbReference type="AlphaFoldDB" id="D0LWX7"/>
<dbReference type="GO" id="GO:0016787">
    <property type="term" value="F:hydrolase activity"/>
    <property type="evidence" value="ECO:0007669"/>
    <property type="project" value="UniProtKB-KW"/>
</dbReference>
<reference evidence="2 3" key="1">
    <citation type="journal article" date="2010" name="Stand. Genomic Sci.">
        <title>Complete genome sequence of Haliangium ochraceum type strain (SMP-2).</title>
        <authorList>
            <consortium name="US DOE Joint Genome Institute (JGI-PGF)"/>
            <person name="Ivanova N."/>
            <person name="Daum C."/>
            <person name="Lang E."/>
            <person name="Abt B."/>
            <person name="Kopitz M."/>
            <person name="Saunders E."/>
            <person name="Lapidus A."/>
            <person name="Lucas S."/>
            <person name="Glavina Del Rio T."/>
            <person name="Nolan M."/>
            <person name="Tice H."/>
            <person name="Copeland A."/>
            <person name="Cheng J.F."/>
            <person name="Chen F."/>
            <person name="Bruce D."/>
            <person name="Goodwin L."/>
            <person name="Pitluck S."/>
            <person name="Mavromatis K."/>
            <person name="Pati A."/>
            <person name="Mikhailova N."/>
            <person name="Chen A."/>
            <person name="Palaniappan K."/>
            <person name="Land M."/>
            <person name="Hauser L."/>
            <person name="Chang Y.J."/>
            <person name="Jeffries C.D."/>
            <person name="Detter J.C."/>
            <person name="Brettin T."/>
            <person name="Rohde M."/>
            <person name="Goker M."/>
            <person name="Bristow J."/>
            <person name="Markowitz V."/>
            <person name="Eisen J.A."/>
            <person name="Hugenholtz P."/>
            <person name="Kyrpides N.C."/>
            <person name="Klenk H.P."/>
        </authorList>
    </citation>
    <scope>NUCLEOTIDE SEQUENCE [LARGE SCALE GENOMIC DNA]</scope>
    <source>
        <strain evidence="3">DSM 14365 / CIP 107738 / JCM 11303 / AJ 13395 / SMP-2</strain>
    </source>
</reference>
<dbReference type="eggNOG" id="COG1694">
    <property type="taxonomic scope" value="Bacteria"/>
</dbReference>
<dbReference type="Proteomes" id="UP000001880">
    <property type="component" value="Chromosome"/>
</dbReference>
<keyword evidence="3" id="KW-1185">Reference proteome</keyword>
<keyword evidence="2" id="KW-0378">Hydrolase</keyword>
<gene>
    <name evidence="2" type="ordered locus">Hoch_1674</name>
</gene>